<sequence length="285" mass="30931">MQSCPEYRPGLPEVNDNVSHDHPLKEFVILLSGIIAFLLLAVWSLGLFVDWAAGFISPQMEAVIFSSMQVSGAAIFKQQEDDPRRVELQRLVDELGRCHDVGYPLQVNMAQSQQANAFAFPGGRIIVLEGLLKKVHSENGLVFVLAHEMAHFKNRDHLQGMGRGLVMTALSALLTGAGSDITKLIAPALGVGQAQYSQDRETLADRLALESLHCLYGHVGGASEFFEAMQEEDGEQGGGLGRYFSSHPAAVQRINALHQLAERSGFVVKETASLSTILAPSASHE</sequence>
<reference evidence="9" key="2">
    <citation type="submission" date="2024-06" db="EMBL/GenBank/DDBJ databases">
        <authorList>
            <person name="Plum-Jensen L.E."/>
            <person name="Schramm A."/>
            <person name="Marshall I.P.G."/>
        </authorList>
    </citation>
    <scope>NUCLEOTIDE SEQUENCE</scope>
    <source>
        <strain evidence="9">Rat1</strain>
    </source>
</reference>
<accession>A0AAU8LRV1</accession>
<keyword evidence="7" id="KW-0812">Transmembrane</keyword>
<evidence type="ECO:0000256" key="3">
    <source>
        <dbReference type="ARBA" id="ARBA00022801"/>
    </source>
</evidence>
<evidence type="ECO:0000256" key="2">
    <source>
        <dbReference type="ARBA" id="ARBA00022723"/>
    </source>
</evidence>
<keyword evidence="1 6" id="KW-0645">Protease</keyword>
<keyword evidence="3 6" id="KW-0378">Hydrolase</keyword>
<proteinExistence type="inferred from homology"/>
<comment type="cofactor">
    <cofactor evidence="6">
        <name>Zn(2+)</name>
        <dbReference type="ChEBI" id="CHEBI:29105"/>
    </cofactor>
    <text evidence="6">Binds 1 zinc ion per subunit.</text>
</comment>
<organism evidence="9">
    <name type="scientific">Candidatus Electrothrix aestuarii</name>
    <dbReference type="NCBI Taxonomy" id="3062594"/>
    <lineage>
        <taxon>Bacteria</taxon>
        <taxon>Pseudomonadati</taxon>
        <taxon>Thermodesulfobacteriota</taxon>
        <taxon>Desulfobulbia</taxon>
        <taxon>Desulfobulbales</taxon>
        <taxon>Desulfobulbaceae</taxon>
        <taxon>Candidatus Electrothrix</taxon>
    </lineage>
</organism>
<dbReference type="InterPro" id="IPR051156">
    <property type="entry name" value="Mito/Outer_Membr_Metalloprot"/>
</dbReference>
<evidence type="ECO:0000256" key="7">
    <source>
        <dbReference type="SAM" id="Phobius"/>
    </source>
</evidence>
<dbReference type="GO" id="GO:0046872">
    <property type="term" value="F:metal ion binding"/>
    <property type="evidence" value="ECO:0007669"/>
    <property type="project" value="UniProtKB-KW"/>
</dbReference>
<dbReference type="GO" id="GO:0004222">
    <property type="term" value="F:metalloendopeptidase activity"/>
    <property type="evidence" value="ECO:0007669"/>
    <property type="project" value="InterPro"/>
</dbReference>
<dbReference type="EMBL" id="CP159373">
    <property type="protein sequence ID" value="XCN71619.1"/>
    <property type="molecule type" value="Genomic_DNA"/>
</dbReference>
<dbReference type="GO" id="GO:0016020">
    <property type="term" value="C:membrane"/>
    <property type="evidence" value="ECO:0007669"/>
    <property type="project" value="TreeGrafter"/>
</dbReference>
<evidence type="ECO:0000256" key="6">
    <source>
        <dbReference type="RuleBase" id="RU003983"/>
    </source>
</evidence>
<feature type="transmembrane region" description="Helical" evidence="7">
    <location>
        <begin position="27"/>
        <end position="49"/>
    </location>
</feature>
<evidence type="ECO:0000256" key="5">
    <source>
        <dbReference type="ARBA" id="ARBA00023049"/>
    </source>
</evidence>
<dbReference type="AlphaFoldDB" id="A0AAU8LRV1"/>
<feature type="domain" description="Peptidase M48" evidence="8">
    <location>
        <begin position="87"/>
        <end position="259"/>
    </location>
</feature>
<keyword evidence="5 6" id="KW-0482">Metalloprotease</keyword>
<dbReference type="CDD" id="cd07332">
    <property type="entry name" value="M48C_Oma1_like"/>
    <property type="match status" value="1"/>
</dbReference>
<name>A0AAU8LRV1_9BACT</name>
<evidence type="ECO:0000313" key="9">
    <source>
        <dbReference type="EMBL" id="XCN71619.1"/>
    </source>
</evidence>
<comment type="similarity">
    <text evidence="6">Belongs to the peptidase M48 family.</text>
</comment>
<keyword evidence="4 6" id="KW-0862">Zinc</keyword>
<dbReference type="KEGG" id="eaj:Q3M24_15050"/>
<dbReference type="PANTHER" id="PTHR22726">
    <property type="entry name" value="METALLOENDOPEPTIDASE OMA1"/>
    <property type="match status" value="1"/>
</dbReference>
<keyword evidence="2" id="KW-0479">Metal-binding</keyword>
<protein>
    <submittedName>
        <fullName evidence="9">M48 family metallopeptidase</fullName>
    </submittedName>
</protein>
<keyword evidence="7" id="KW-0472">Membrane</keyword>
<evidence type="ECO:0000256" key="1">
    <source>
        <dbReference type="ARBA" id="ARBA00022670"/>
    </source>
</evidence>
<reference evidence="9" key="1">
    <citation type="journal article" date="2024" name="Syst. Appl. Microbiol.">
        <title>First single-strain enrichments of Electrothrix cable bacteria, description of E. aestuarii sp. nov. and E. rattekaaiensis sp. nov., and proposal of a cable bacteria taxonomy following the rules of the SeqCode.</title>
        <authorList>
            <person name="Plum-Jensen L.E."/>
            <person name="Schramm A."/>
            <person name="Marshall I.P.G."/>
        </authorList>
    </citation>
    <scope>NUCLEOTIDE SEQUENCE</scope>
    <source>
        <strain evidence="9">Rat1</strain>
    </source>
</reference>
<dbReference type="PANTHER" id="PTHR22726:SF1">
    <property type="entry name" value="METALLOENDOPEPTIDASE OMA1, MITOCHONDRIAL"/>
    <property type="match status" value="1"/>
</dbReference>
<dbReference type="InterPro" id="IPR001915">
    <property type="entry name" value="Peptidase_M48"/>
</dbReference>
<evidence type="ECO:0000256" key="4">
    <source>
        <dbReference type="ARBA" id="ARBA00022833"/>
    </source>
</evidence>
<dbReference type="Pfam" id="PF01435">
    <property type="entry name" value="Peptidase_M48"/>
    <property type="match status" value="1"/>
</dbReference>
<gene>
    <name evidence="9" type="ORF">Q3M24_15050</name>
</gene>
<evidence type="ECO:0000259" key="8">
    <source>
        <dbReference type="Pfam" id="PF01435"/>
    </source>
</evidence>
<keyword evidence="7" id="KW-1133">Transmembrane helix</keyword>
<dbReference type="Gene3D" id="3.30.2010.10">
    <property type="entry name" value="Metalloproteases ('zincins'), catalytic domain"/>
    <property type="match status" value="1"/>
</dbReference>
<dbReference type="GO" id="GO:0051603">
    <property type="term" value="P:proteolysis involved in protein catabolic process"/>
    <property type="evidence" value="ECO:0007669"/>
    <property type="project" value="TreeGrafter"/>
</dbReference>